<proteinExistence type="predicted"/>
<accession>A0A5M9J948</accession>
<comment type="caution">
    <text evidence="1">The sequence shown here is derived from an EMBL/GenBank/DDBJ whole genome shotgun (WGS) entry which is preliminary data.</text>
</comment>
<keyword evidence="2" id="KW-1185">Reference proteome</keyword>
<evidence type="ECO:0000313" key="1">
    <source>
        <dbReference type="EMBL" id="KAA8565070.1"/>
    </source>
</evidence>
<dbReference type="EMBL" id="VICG01000014">
    <property type="protein sequence ID" value="KAA8565070.1"/>
    <property type="molecule type" value="Genomic_DNA"/>
</dbReference>
<evidence type="ECO:0000313" key="2">
    <source>
        <dbReference type="Proteomes" id="UP000322873"/>
    </source>
</evidence>
<sequence length="74" mass="8530">MHKLMLDGEAQDAYGDFLKEGFAQARLFWVADTAAKYAFKILIVDESRVCNITNRESYEEDTLSFLTKLENSIF</sequence>
<name>A0A5M9J948_MONFR</name>
<reference evidence="1 2" key="1">
    <citation type="submission" date="2019-06" db="EMBL/GenBank/DDBJ databases">
        <title>Genome Sequence of the Brown Rot Fungal Pathogen Monilinia fructicola.</title>
        <authorList>
            <person name="De Miccolis Angelini R.M."/>
            <person name="Landi L."/>
            <person name="Abate D."/>
            <person name="Pollastro S."/>
            <person name="Romanazzi G."/>
            <person name="Faretra F."/>
        </authorList>
    </citation>
    <scope>NUCLEOTIDE SEQUENCE [LARGE SCALE GENOMIC DNA]</scope>
    <source>
        <strain evidence="1 2">Mfrc123</strain>
    </source>
</reference>
<dbReference type="AlphaFoldDB" id="A0A5M9J948"/>
<gene>
    <name evidence="1" type="ORF">EYC84_010829</name>
</gene>
<dbReference type="Proteomes" id="UP000322873">
    <property type="component" value="Unassembled WGS sequence"/>
</dbReference>
<organism evidence="1 2">
    <name type="scientific">Monilinia fructicola</name>
    <name type="common">Brown rot fungus</name>
    <name type="synonym">Ciboria fructicola</name>
    <dbReference type="NCBI Taxonomy" id="38448"/>
    <lineage>
        <taxon>Eukaryota</taxon>
        <taxon>Fungi</taxon>
        <taxon>Dikarya</taxon>
        <taxon>Ascomycota</taxon>
        <taxon>Pezizomycotina</taxon>
        <taxon>Leotiomycetes</taxon>
        <taxon>Helotiales</taxon>
        <taxon>Sclerotiniaceae</taxon>
        <taxon>Monilinia</taxon>
    </lineage>
</organism>
<protein>
    <submittedName>
        <fullName evidence="1">Uncharacterized protein</fullName>
    </submittedName>
</protein>